<dbReference type="SUPFAM" id="SSF51569">
    <property type="entry name" value="Aldolase"/>
    <property type="match status" value="1"/>
</dbReference>
<name>A0AA49Q7Z7_9BACT</name>
<feature type="site" description="Part of a proton relay during catalysis" evidence="12">
    <location>
        <position position="47"/>
    </location>
</feature>
<dbReference type="PANTHER" id="PTHR12128">
    <property type="entry name" value="DIHYDRODIPICOLINATE SYNTHASE"/>
    <property type="match status" value="1"/>
</dbReference>
<evidence type="ECO:0000256" key="2">
    <source>
        <dbReference type="ARBA" id="ARBA00005120"/>
    </source>
</evidence>
<feature type="active site" description="Schiff-base intermediate with substrate" evidence="12 14">
    <location>
        <position position="164"/>
    </location>
</feature>
<dbReference type="InterPro" id="IPR005263">
    <property type="entry name" value="DapA"/>
</dbReference>
<accession>A0AA49Q555</accession>
<keyword evidence="7 12" id="KW-0220">Diaminopimelate biosynthesis</keyword>
<dbReference type="InterPro" id="IPR020625">
    <property type="entry name" value="Schiff_base-form_aldolases_AS"/>
</dbReference>
<keyword evidence="6 12" id="KW-0028">Amino-acid biosynthesis</keyword>
<dbReference type="CDD" id="cd00950">
    <property type="entry name" value="DHDPS"/>
    <property type="match status" value="1"/>
</dbReference>
<sequence>MTAPLRGAITALVTPFKSDGSVDEAALAALVDWQIAEGIHGLVPVGSTGEAVTLSLPERERVVRVVAEAAKGRVPVIAGAGSNDTAAAIEASKLLGKAGATHLLHVSPMYNKPPQRGIVAHFTAVADASPLPVVLYNVPGRTGSNMTAETTLKLAEHANICAVKEASGNTGQIDAILRGRPEGFGVLSGDDGLTLAVMAAGGDGVISVISNAVPKLCAQLTDALAKSDLATASLIHHRLAPLVDAAFIESNPIPIKAGLAMMGKVKNVLRLPLVAMDAKHEARMSAALRIAGVTL</sequence>
<dbReference type="Proteomes" id="UP001229955">
    <property type="component" value="Chromosome"/>
</dbReference>
<evidence type="ECO:0000256" key="8">
    <source>
        <dbReference type="ARBA" id="ARBA00023154"/>
    </source>
</evidence>
<dbReference type="PIRSF" id="PIRSF001365">
    <property type="entry name" value="DHDPS"/>
    <property type="match status" value="1"/>
</dbReference>
<dbReference type="PRINTS" id="PR00146">
    <property type="entry name" value="DHPICSNTHASE"/>
</dbReference>
<comment type="subunit">
    <text evidence="12">Homotetramer; dimer of dimers.</text>
</comment>
<dbReference type="GO" id="GO:0008840">
    <property type="term" value="F:4-hydroxy-tetrahydrodipicolinate synthase activity"/>
    <property type="evidence" value="ECO:0007669"/>
    <property type="project" value="UniProtKB-UniRule"/>
</dbReference>
<dbReference type="PROSITE" id="PS00665">
    <property type="entry name" value="DHDPS_1"/>
    <property type="match status" value="1"/>
</dbReference>
<dbReference type="PROSITE" id="PS00666">
    <property type="entry name" value="DHDPS_2"/>
    <property type="match status" value="1"/>
</dbReference>
<evidence type="ECO:0000256" key="14">
    <source>
        <dbReference type="PIRSR" id="PIRSR001365-1"/>
    </source>
</evidence>
<keyword evidence="10 12" id="KW-0704">Schiff base</keyword>
<dbReference type="GO" id="GO:0009089">
    <property type="term" value="P:lysine biosynthetic process via diaminopimelate"/>
    <property type="evidence" value="ECO:0007669"/>
    <property type="project" value="UniProtKB-UniRule"/>
</dbReference>
<keyword evidence="18" id="KW-1185">Reference proteome</keyword>
<dbReference type="KEGG" id="pspc:Strain318_001673"/>
<evidence type="ECO:0000256" key="11">
    <source>
        <dbReference type="ARBA" id="ARBA00047836"/>
    </source>
</evidence>
<dbReference type="GO" id="GO:0019877">
    <property type="term" value="P:diaminopimelate biosynthetic process"/>
    <property type="evidence" value="ECO:0007669"/>
    <property type="project" value="UniProtKB-UniRule"/>
</dbReference>
<accession>A0AA49Q7Z7</accession>
<evidence type="ECO:0000256" key="13">
    <source>
        <dbReference type="PIRNR" id="PIRNR001365"/>
    </source>
</evidence>
<comment type="pathway">
    <text evidence="2 12">Amino-acid biosynthesis; L-lysine biosynthesis via DAP pathway; (S)-tetrahydrodipicolinate from L-aspartate: step 3/4.</text>
</comment>
<evidence type="ECO:0000313" key="18">
    <source>
        <dbReference type="Proteomes" id="UP001229955"/>
    </source>
</evidence>
<dbReference type="SMART" id="SM01130">
    <property type="entry name" value="DHDPS"/>
    <property type="match status" value="1"/>
</dbReference>
<dbReference type="NCBIfam" id="TIGR00674">
    <property type="entry name" value="dapA"/>
    <property type="match status" value="1"/>
</dbReference>
<dbReference type="EMBL" id="CP130613">
    <property type="protein sequence ID" value="WKW15296.1"/>
    <property type="molecule type" value="Genomic_DNA"/>
</dbReference>
<feature type="active site" description="Proton donor/acceptor" evidence="12 14">
    <location>
        <position position="136"/>
    </location>
</feature>
<organism evidence="17 18">
    <name type="scientific">Pseudogemmatithrix spongiicola</name>
    <dbReference type="NCBI Taxonomy" id="3062599"/>
    <lineage>
        <taxon>Bacteria</taxon>
        <taxon>Pseudomonadati</taxon>
        <taxon>Gemmatimonadota</taxon>
        <taxon>Gemmatimonadia</taxon>
        <taxon>Gemmatimonadales</taxon>
        <taxon>Gemmatimonadaceae</taxon>
        <taxon>Pseudogemmatithrix</taxon>
    </lineage>
</organism>
<dbReference type="Gene3D" id="3.20.20.70">
    <property type="entry name" value="Aldolase class I"/>
    <property type="match status" value="1"/>
</dbReference>
<dbReference type="RefSeq" id="WP_367885266.1">
    <property type="nucleotide sequence ID" value="NZ_CP130612.1"/>
</dbReference>
<dbReference type="EMBL" id="CP130612">
    <property type="protein sequence ID" value="WKW12389.1"/>
    <property type="molecule type" value="Genomic_DNA"/>
</dbReference>
<evidence type="ECO:0000256" key="7">
    <source>
        <dbReference type="ARBA" id="ARBA00022915"/>
    </source>
</evidence>
<evidence type="ECO:0000256" key="15">
    <source>
        <dbReference type="PIRSR" id="PIRSR001365-2"/>
    </source>
</evidence>
<gene>
    <name evidence="12 17" type="primary">dapA</name>
    <name evidence="16" type="ORF">Strain138_001674</name>
    <name evidence="17" type="ORF">Strain318_001673</name>
</gene>
<protein>
    <recommendedName>
        <fullName evidence="4 12">4-hydroxy-tetrahydrodipicolinate synthase</fullName>
        <shortName evidence="12">HTPA synthase</shortName>
        <ecNumber evidence="4 12">4.3.3.7</ecNumber>
    </recommendedName>
</protein>
<comment type="caution">
    <text evidence="12">Was originally thought to be a dihydrodipicolinate synthase (DHDPS), catalyzing the condensation of (S)-aspartate-beta-semialdehyde [(S)-ASA] and pyruvate to dihydrodipicolinate (DHDP). However, it was shown in E.coli that the product of the enzymatic reaction is not dihydrodipicolinate but in fact (4S)-4-hydroxy-2,3,4,5-tetrahydro-(2S)-dipicolinic acid (HTPA), and that the consecutive dehydration reaction leading to DHDP is not spontaneous but catalyzed by DapB.</text>
</comment>
<evidence type="ECO:0000256" key="4">
    <source>
        <dbReference type="ARBA" id="ARBA00012086"/>
    </source>
</evidence>
<feature type="site" description="Part of a proton relay during catalysis" evidence="12">
    <location>
        <position position="110"/>
    </location>
</feature>
<proteinExistence type="inferred from homology"/>
<evidence type="ECO:0000313" key="16">
    <source>
        <dbReference type="EMBL" id="WKW12389.1"/>
    </source>
</evidence>
<keyword evidence="8 12" id="KW-0457">Lysine biosynthesis</keyword>
<keyword evidence="5 12" id="KW-0963">Cytoplasm</keyword>
<comment type="catalytic activity">
    <reaction evidence="11 12">
        <text>L-aspartate 4-semialdehyde + pyruvate = (2S,4S)-4-hydroxy-2,3,4,5-tetrahydrodipicolinate + H2O + H(+)</text>
        <dbReference type="Rhea" id="RHEA:34171"/>
        <dbReference type="ChEBI" id="CHEBI:15361"/>
        <dbReference type="ChEBI" id="CHEBI:15377"/>
        <dbReference type="ChEBI" id="CHEBI:15378"/>
        <dbReference type="ChEBI" id="CHEBI:67139"/>
        <dbReference type="ChEBI" id="CHEBI:537519"/>
        <dbReference type="EC" id="4.3.3.7"/>
    </reaction>
</comment>
<evidence type="ECO:0000313" key="17">
    <source>
        <dbReference type="EMBL" id="WKW15296.1"/>
    </source>
</evidence>
<dbReference type="PANTHER" id="PTHR12128:SF66">
    <property type="entry name" value="4-HYDROXY-2-OXOGLUTARATE ALDOLASE, MITOCHONDRIAL"/>
    <property type="match status" value="1"/>
</dbReference>
<evidence type="ECO:0000256" key="5">
    <source>
        <dbReference type="ARBA" id="ARBA00022490"/>
    </source>
</evidence>
<dbReference type="Pfam" id="PF00701">
    <property type="entry name" value="DHDPS"/>
    <property type="match status" value="1"/>
</dbReference>
<reference evidence="17" key="1">
    <citation type="submission" date="2023-07" db="EMBL/GenBank/DDBJ databases">
        <authorList>
            <person name="Haufschild T."/>
            <person name="Kallscheuer N."/>
            <person name="Hammer J."/>
            <person name="Kohn T."/>
            <person name="Kabuu M."/>
            <person name="Jogler M."/>
            <person name="Wohfarth N."/>
            <person name="Heuer A."/>
            <person name="Rohde M."/>
            <person name="van Teeseling M.C.F."/>
            <person name="Jogler C."/>
        </authorList>
    </citation>
    <scope>NUCLEOTIDE SEQUENCE</scope>
    <source>
        <strain evidence="16">Strain 138</strain>
        <strain evidence="17">Strain 318</strain>
    </source>
</reference>
<evidence type="ECO:0000256" key="9">
    <source>
        <dbReference type="ARBA" id="ARBA00023239"/>
    </source>
</evidence>
<evidence type="ECO:0000256" key="10">
    <source>
        <dbReference type="ARBA" id="ARBA00023270"/>
    </source>
</evidence>
<dbReference type="AlphaFoldDB" id="A0AA49Q7Z7"/>
<dbReference type="HAMAP" id="MF_00418">
    <property type="entry name" value="DapA"/>
    <property type="match status" value="1"/>
</dbReference>
<dbReference type="InterPro" id="IPR020624">
    <property type="entry name" value="Schiff_base-form_aldolases_CS"/>
</dbReference>
<feature type="binding site" evidence="12 15">
    <location>
        <position position="206"/>
    </location>
    <ligand>
        <name>pyruvate</name>
        <dbReference type="ChEBI" id="CHEBI:15361"/>
    </ligand>
</feature>
<dbReference type="InterPro" id="IPR002220">
    <property type="entry name" value="DapA-like"/>
</dbReference>
<feature type="binding site" evidence="12 15">
    <location>
        <position position="48"/>
    </location>
    <ligand>
        <name>pyruvate</name>
        <dbReference type="ChEBI" id="CHEBI:15361"/>
    </ligand>
</feature>
<evidence type="ECO:0000256" key="1">
    <source>
        <dbReference type="ARBA" id="ARBA00003294"/>
    </source>
</evidence>
<keyword evidence="9 12" id="KW-0456">Lyase</keyword>
<comment type="similarity">
    <text evidence="3 12 13">Belongs to the DapA family.</text>
</comment>
<evidence type="ECO:0000256" key="3">
    <source>
        <dbReference type="ARBA" id="ARBA00007592"/>
    </source>
</evidence>
<evidence type="ECO:0000256" key="12">
    <source>
        <dbReference type="HAMAP-Rule" id="MF_00418"/>
    </source>
</evidence>
<evidence type="ECO:0000256" key="6">
    <source>
        <dbReference type="ARBA" id="ARBA00022605"/>
    </source>
</evidence>
<dbReference type="InterPro" id="IPR013785">
    <property type="entry name" value="Aldolase_TIM"/>
</dbReference>
<comment type="function">
    <text evidence="1 12">Catalyzes the condensation of (S)-aspartate-beta-semialdehyde [(S)-ASA] and pyruvate to 4-hydroxy-tetrahydrodipicolinate (HTPA).</text>
</comment>
<dbReference type="GO" id="GO:0005829">
    <property type="term" value="C:cytosol"/>
    <property type="evidence" value="ECO:0007669"/>
    <property type="project" value="TreeGrafter"/>
</dbReference>
<dbReference type="EC" id="4.3.3.7" evidence="4 12"/>
<comment type="subcellular location">
    <subcellularLocation>
        <location evidence="12">Cytoplasm</location>
    </subcellularLocation>
</comment>